<evidence type="ECO:0000256" key="11">
    <source>
        <dbReference type="RuleBase" id="RU362127"/>
    </source>
</evidence>
<evidence type="ECO:0000256" key="9">
    <source>
        <dbReference type="ARBA" id="ARBA00023136"/>
    </source>
</evidence>
<evidence type="ECO:0000256" key="1">
    <source>
        <dbReference type="ARBA" id="ARBA00004389"/>
    </source>
</evidence>
<dbReference type="OrthoDB" id="17098at2759"/>
<evidence type="ECO:0000256" key="3">
    <source>
        <dbReference type="ARBA" id="ARBA00009731"/>
    </source>
</evidence>
<evidence type="ECO:0000256" key="8">
    <source>
        <dbReference type="ARBA" id="ARBA00022989"/>
    </source>
</evidence>
<name>A0A4R0RTN5_9APHY</name>
<comment type="function">
    <text evidence="11">Involved in protein N-glycosylation. Essential for the second step of the dolichol-linked oligosaccharide pathway. Anchors the catalytic subunit ALG13 to the ER.</text>
</comment>
<evidence type="ECO:0000256" key="4">
    <source>
        <dbReference type="ARBA" id="ARBA00011335"/>
    </source>
</evidence>
<organism evidence="12 13">
    <name type="scientific">Steccherinum ochraceum</name>
    <dbReference type="NCBI Taxonomy" id="92696"/>
    <lineage>
        <taxon>Eukaryota</taxon>
        <taxon>Fungi</taxon>
        <taxon>Dikarya</taxon>
        <taxon>Basidiomycota</taxon>
        <taxon>Agaricomycotina</taxon>
        <taxon>Agaricomycetes</taxon>
        <taxon>Polyporales</taxon>
        <taxon>Steccherinaceae</taxon>
        <taxon>Steccherinum</taxon>
    </lineage>
</organism>
<comment type="caution">
    <text evidence="12">The sequence shown here is derived from an EMBL/GenBank/DDBJ whole genome shotgun (WGS) entry which is preliminary data.</text>
</comment>
<evidence type="ECO:0000313" key="13">
    <source>
        <dbReference type="Proteomes" id="UP000292702"/>
    </source>
</evidence>
<keyword evidence="7 11" id="KW-0256">Endoplasmic reticulum</keyword>
<dbReference type="STRING" id="92696.A0A4R0RTN5"/>
<proteinExistence type="inferred from homology"/>
<keyword evidence="13" id="KW-1185">Reference proteome</keyword>
<dbReference type="GO" id="GO:0004577">
    <property type="term" value="F:N-acetylglucosaminyldiphosphodolichol N-acetylglucosaminyltransferase activity"/>
    <property type="evidence" value="ECO:0007669"/>
    <property type="project" value="TreeGrafter"/>
</dbReference>
<gene>
    <name evidence="11 12" type="primary">ALG14</name>
    <name evidence="12" type="ORF">EIP91_006118</name>
</gene>
<evidence type="ECO:0000256" key="2">
    <source>
        <dbReference type="ARBA" id="ARBA00004590"/>
    </source>
</evidence>
<dbReference type="GO" id="GO:0031965">
    <property type="term" value="C:nuclear membrane"/>
    <property type="evidence" value="ECO:0007669"/>
    <property type="project" value="UniProtKB-SubCell"/>
</dbReference>
<keyword evidence="6 11" id="KW-0812">Transmembrane</keyword>
<keyword evidence="12" id="KW-0808">Transferase</keyword>
<keyword evidence="9 11" id="KW-0472">Membrane</keyword>
<comment type="subunit">
    <text evidence="4 11">Heterodimer with ALG13 to form a functional enzyme.</text>
</comment>
<evidence type="ECO:0000313" key="12">
    <source>
        <dbReference type="EMBL" id="TCD69805.1"/>
    </source>
</evidence>
<dbReference type="AlphaFoldDB" id="A0A4R0RTN5"/>
<dbReference type="Pfam" id="PF08660">
    <property type="entry name" value="Alg14"/>
    <property type="match status" value="1"/>
</dbReference>
<feature type="transmembrane region" description="Helical" evidence="11">
    <location>
        <begin position="6"/>
        <end position="24"/>
    </location>
</feature>
<dbReference type="GO" id="GO:0006488">
    <property type="term" value="P:dolichol-linked oligosaccharide biosynthetic process"/>
    <property type="evidence" value="ECO:0007669"/>
    <property type="project" value="InterPro"/>
</dbReference>
<comment type="similarity">
    <text evidence="3 11">Belongs to the ALG14 family.</text>
</comment>
<dbReference type="EMBL" id="RWJN01000033">
    <property type="protein sequence ID" value="TCD69805.1"/>
    <property type="molecule type" value="Genomic_DNA"/>
</dbReference>
<accession>A0A4R0RTN5</accession>
<dbReference type="PANTHER" id="PTHR12154">
    <property type="entry name" value="GLYCOSYL TRANSFERASE-RELATED"/>
    <property type="match status" value="1"/>
</dbReference>
<evidence type="ECO:0000256" key="6">
    <source>
        <dbReference type="ARBA" id="ARBA00022692"/>
    </source>
</evidence>
<evidence type="ECO:0000256" key="5">
    <source>
        <dbReference type="ARBA" id="ARBA00017467"/>
    </source>
</evidence>
<evidence type="ECO:0000256" key="10">
    <source>
        <dbReference type="ARBA" id="ARBA00032062"/>
    </source>
</evidence>
<evidence type="ECO:0000256" key="7">
    <source>
        <dbReference type="ARBA" id="ARBA00022824"/>
    </source>
</evidence>
<dbReference type="PANTHER" id="PTHR12154:SF4">
    <property type="entry name" value="UDP-N-ACETYLGLUCOSAMINE TRANSFERASE SUBUNIT ALG14 HOMOLOG"/>
    <property type="match status" value="1"/>
</dbReference>
<reference evidence="12 13" key="1">
    <citation type="submission" date="2018-11" db="EMBL/GenBank/DDBJ databases">
        <title>Genome assembly of Steccherinum ochraceum LE-BIN_3174, the white-rot fungus of the Steccherinaceae family (The Residual Polyporoid clade, Polyporales, Basidiomycota).</title>
        <authorList>
            <person name="Fedorova T.V."/>
            <person name="Glazunova O.A."/>
            <person name="Landesman E.O."/>
            <person name="Moiseenko K.V."/>
            <person name="Psurtseva N.V."/>
            <person name="Savinova O.S."/>
            <person name="Shakhova N.V."/>
            <person name="Tyazhelova T.V."/>
            <person name="Vasina D.V."/>
        </authorList>
    </citation>
    <scope>NUCLEOTIDE SEQUENCE [LARGE SCALE GENOMIC DNA]</scope>
    <source>
        <strain evidence="12 13">LE-BIN_3174</strain>
    </source>
</reference>
<keyword evidence="8 11" id="KW-1133">Transmembrane helix</keyword>
<protein>
    <recommendedName>
        <fullName evidence="5 11">UDP-N-acetylglucosamine transferase subunit ALG14</fullName>
    </recommendedName>
    <alternativeName>
        <fullName evidence="10 11">Asparagine-linked glycosylation protein 14</fullName>
    </alternativeName>
</protein>
<comment type="subcellular location">
    <subcellularLocation>
        <location evidence="1 11">Endoplasmic reticulum membrane</location>
        <topology evidence="1 11">Single-pass membrane protein</topology>
    </subcellularLocation>
    <subcellularLocation>
        <location evidence="2">Nucleus membrane</location>
        <topology evidence="2">Single-pass membrane protein</topology>
    </subcellularLocation>
</comment>
<dbReference type="GO" id="GO:0043541">
    <property type="term" value="C:UDP-N-acetylglucosamine transferase complex"/>
    <property type="evidence" value="ECO:0007669"/>
    <property type="project" value="TreeGrafter"/>
</dbReference>
<sequence>MFTFALIIIFGAIGCFLLRLYTLLPRAAAPKALRSSRSSCRIAVFLGSGGHTSEALSMLSSLDFSRYRPRTYICSEGDLLSAKKAAALEAAKAAEVPSHPVSPSH</sequence>
<dbReference type="Proteomes" id="UP000292702">
    <property type="component" value="Unassembled WGS sequence"/>
</dbReference>
<dbReference type="InterPro" id="IPR013969">
    <property type="entry name" value="Oligosacch_biosynth_Alg14"/>
</dbReference>